<evidence type="ECO:0000256" key="5">
    <source>
        <dbReference type="ARBA" id="ARBA00023136"/>
    </source>
</evidence>
<protein>
    <recommendedName>
        <fullName evidence="9">AI-2E family transporter</fullName>
    </recommendedName>
</protein>
<evidence type="ECO:0000256" key="6">
    <source>
        <dbReference type="SAM" id="Phobius"/>
    </source>
</evidence>
<comment type="subcellular location">
    <subcellularLocation>
        <location evidence="1">Membrane</location>
        <topology evidence="1">Multi-pass membrane protein</topology>
    </subcellularLocation>
</comment>
<reference evidence="7 8" key="1">
    <citation type="journal article" date="2014" name="Antonie Van Leeuwenhoek">
        <title>Roseivivax atlanticus sp. nov., isolated from surface seawater of the Atlantic Ocean.</title>
        <authorList>
            <person name="Li G."/>
            <person name="Lai Q."/>
            <person name="Liu X."/>
            <person name="Sun F."/>
            <person name="Shao Z."/>
        </authorList>
    </citation>
    <scope>NUCLEOTIDE SEQUENCE [LARGE SCALE GENOMIC DNA]</scope>
    <source>
        <strain evidence="7 8">22II-s10s</strain>
    </source>
</reference>
<evidence type="ECO:0000256" key="3">
    <source>
        <dbReference type="ARBA" id="ARBA00022692"/>
    </source>
</evidence>
<keyword evidence="3 6" id="KW-0812">Transmembrane</keyword>
<keyword evidence="8" id="KW-1185">Reference proteome</keyword>
<keyword evidence="4 6" id="KW-1133">Transmembrane helix</keyword>
<dbReference type="Proteomes" id="UP000019063">
    <property type="component" value="Unassembled WGS sequence"/>
</dbReference>
<accession>W4HPK1</accession>
<dbReference type="Pfam" id="PF01594">
    <property type="entry name" value="AI-2E_transport"/>
    <property type="match status" value="1"/>
</dbReference>
<dbReference type="STRING" id="1379903.ATO8_04086"/>
<organism evidence="7 8">
    <name type="scientific">Roseivivax marinus</name>
    <dbReference type="NCBI Taxonomy" id="1379903"/>
    <lineage>
        <taxon>Bacteria</taxon>
        <taxon>Pseudomonadati</taxon>
        <taxon>Pseudomonadota</taxon>
        <taxon>Alphaproteobacteria</taxon>
        <taxon>Rhodobacterales</taxon>
        <taxon>Roseobacteraceae</taxon>
        <taxon>Roseivivax</taxon>
    </lineage>
</organism>
<feature type="transmembrane region" description="Helical" evidence="6">
    <location>
        <begin position="63"/>
        <end position="87"/>
    </location>
</feature>
<feature type="transmembrane region" description="Helical" evidence="6">
    <location>
        <begin position="272"/>
        <end position="289"/>
    </location>
</feature>
<name>W4HPK1_9RHOB</name>
<dbReference type="PANTHER" id="PTHR21716:SF16">
    <property type="entry name" value="BLL1467 PROTEIN"/>
    <property type="match status" value="1"/>
</dbReference>
<gene>
    <name evidence="7" type="ORF">ATO8_04086</name>
</gene>
<dbReference type="GO" id="GO:0016020">
    <property type="term" value="C:membrane"/>
    <property type="evidence" value="ECO:0007669"/>
    <property type="project" value="UniProtKB-SubCell"/>
</dbReference>
<feature type="transmembrane region" description="Helical" evidence="6">
    <location>
        <begin position="148"/>
        <end position="172"/>
    </location>
</feature>
<evidence type="ECO:0000256" key="1">
    <source>
        <dbReference type="ARBA" id="ARBA00004141"/>
    </source>
</evidence>
<comment type="caution">
    <text evidence="7">The sequence shown here is derived from an EMBL/GenBank/DDBJ whole genome shotgun (WGS) entry which is preliminary data.</text>
</comment>
<dbReference type="RefSeq" id="WP_240092143.1">
    <property type="nucleotide sequence ID" value="NZ_AQQW01000002.1"/>
</dbReference>
<feature type="transmembrane region" description="Helical" evidence="6">
    <location>
        <begin position="238"/>
        <end position="265"/>
    </location>
</feature>
<feature type="transmembrane region" description="Helical" evidence="6">
    <location>
        <begin position="20"/>
        <end position="51"/>
    </location>
</feature>
<feature type="transmembrane region" description="Helical" evidence="6">
    <location>
        <begin position="210"/>
        <end position="232"/>
    </location>
</feature>
<dbReference type="EMBL" id="AQQW01000002">
    <property type="protein sequence ID" value="ETW14041.1"/>
    <property type="molecule type" value="Genomic_DNA"/>
</dbReference>
<proteinExistence type="inferred from homology"/>
<comment type="similarity">
    <text evidence="2">Belongs to the autoinducer-2 exporter (AI-2E) (TC 2.A.86) family.</text>
</comment>
<keyword evidence="5 6" id="KW-0472">Membrane</keyword>
<dbReference type="GO" id="GO:0055085">
    <property type="term" value="P:transmembrane transport"/>
    <property type="evidence" value="ECO:0007669"/>
    <property type="project" value="TreeGrafter"/>
</dbReference>
<dbReference type="InterPro" id="IPR002549">
    <property type="entry name" value="AI-2E-like"/>
</dbReference>
<evidence type="ECO:0000256" key="2">
    <source>
        <dbReference type="ARBA" id="ARBA00009773"/>
    </source>
</evidence>
<dbReference type="AlphaFoldDB" id="W4HPK1"/>
<sequence length="372" mass="39569">MTDRPSPAPGSRPAASWPLTILASVTLVAALIVAKAFLMPIVLALLLNLVFSPVRRWASRRGVPPGLTSLAVVLVLFVGVGALALALSGPIQDYAQRGPEIAQQVESKLRSVSQMIERVSEAGKQVGEMAAGGDEEAERVVVAGPDPLTMLILSTPAVLAQACFTLILLFFLMSSGDLFYEKIVQAAPTFADKRRAIGVAYDIERKLSRYFATITVINFGLGAAIGIALWVLGMPNPLLFGVMGALLNFVPFIGAVLGMLLTFAIGIVTFDMLGQAALVAGVYFGLTAIEGQFVTPYAVGRRLELNPVIVFIAVAFWGWAWSVIGMFIAVPVLIAIRVFCENAERLQTVAIFLAGAEPEREPEPSKTAGAGR</sequence>
<evidence type="ECO:0000313" key="7">
    <source>
        <dbReference type="EMBL" id="ETW14041.1"/>
    </source>
</evidence>
<evidence type="ECO:0000313" key="8">
    <source>
        <dbReference type="Proteomes" id="UP000019063"/>
    </source>
</evidence>
<dbReference type="PANTHER" id="PTHR21716">
    <property type="entry name" value="TRANSMEMBRANE PROTEIN"/>
    <property type="match status" value="1"/>
</dbReference>
<evidence type="ECO:0000256" key="4">
    <source>
        <dbReference type="ARBA" id="ARBA00022989"/>
    </source>
</evidence>
<feature type="transmembrane region" description="Helical" evidence="6">
    <location>
        <begin position="309"/>
        <end position="336"/>
    </location>
</feature>
<dbReference type="eggNOG" id="COG0628">
    <property type="taxonomic scope" value="Bacteria"/>
</dbReference>
<evidence type="ECO:0008006" key="9">
    <source>
        <dbReference type="Google" id="ProtNLM"/>
    </source>
</evidence>